<dbReference type="AlphaFoldDB" id="A0A7S4CPK0"/>
<reference evidence="1" key="1">
    <citation type="submission" date="2021-01" db="EMBL/GenBank/DDBJ databases">
        <authorList>
            <person name="Corre E."/>
            <person name="Pelletier E."/>
            <person name="Niang G."/>
            <person name="Scheremetjew M."/>
            <person name="Finn R."/>
            <person name="Kale V."/>
            <person name="Holt S."/>
            <person name="Cochrane G."/>
            <person name="Meng A."/>
            <person name="Brown T."/>
            <person name="Cohen L."/>
        </authorList>
    </citation>
    <scope>NUCLEOTIDE SEQUENCE</scope>
    <source>
        <strain evidence="1">CCMP1594</strain>
    </source>
</reference>
<dbReference type="EMBL" id="HBJA01040444">
    <property type="protein sequence ID" value="CAE0802698.1"/>
    <property type="molecule type" value="Transcribed_RNA"/>
</dbReference>
<organism evidence="1">
    <name type="scientific">Eutreptiella gymnastica</name>
    <dbReference type="NCBI Taxonomy" id="73025"/>
    <lineage>
        <taxon>Eukaryota</taxon>
        <taxon>Discoba</taxon>
        <taxon>Euglenozoa</taxon>
        <taxon>Euglenida</taxon>
        <taxon>Spirocuta</taxon>
        <taxon>Euglenophyceae</taxon>
        <taxon>Eutreptiales</taxon>
        <taxon>Eutreptiaceae</taxon>
        <taxon>Eutreptiella</taxon>
    </lineage>
</organism>
<evidence type="ECO:0000313" key="1">
    <source>
        <dbReference type="EMBL" id="CAE0802698.1"/>
    </source>
</evidence>
<protein>
    <submittedName>
        <fullName evidence="1">Uncharacterized protein</fullName>
    </submittedName>
</protein>
<gene>
    <name evidence="1" type="ORF">EGYM00163_LOCUS13819</name>
</gene>
<proteinExistence type="predicted"/>
<sequence>MNMAHGGPKQISSASIPAAPVAGSAKWGKSARSSVQVLYITSAARGCAIIISAFYQHFDTVVHRIGPCMHVGRWVQGWVFASVHACVTPSSLQDPGWHQPCTSQHGSNHSAVLVRSFLPPHMNLLTCSYTPD</sequence>
<accession>A0A7S4CPK0</accession>
<name>A0A7S4CPK0_9EUGL</name>